<reference evidence="2" key="1">
    <citation type="submission" date="2022-07" db="EMBL/GenBank/DDBJ databases">
        <title>Phylogenomic reconstructions and comparative analyses of Kickxellomycotina fungi.</title>
        <authorList>
            <person name="Reynolds N.K."/>
            <person name="Stajich J.E."/>
            <person name="Barry K."/>
            <person name="Grigoriev I.V."/>
            <person name="Crous P."/>
            <person name="Smith M.E."/>
        </authorList>
    </citation>
    <scope>NUCLEOTIDE SEQUENCE</scope>
    <source>
        <strain evidence="2">RSA 861</strain>
    </source>
</reference>
<organism evidence="2 3">
    <name type="scientific">Tieghemiomyces parasiticus</name>
    <dbReference type="NCBI Taxonomy" id="78921"/>
    <lineage>
        <taxon>Eukaryota</taxon>
        <taxon>Fungi</taxon>
        <taxon>Fungi incertae sedis</taxon>
        <taxon>Zoopagomycota</taxon>
        <taxon>Kickxellomycotina</taxon>
        <taxon>Dimargaritomycetes</taxon>
        <taxon>Dimargaritales</taxon>
        <taxon>Dimargaritaceae</taxon>
        <taxon>Tieghemiomyces</taxon>
    </lineage>
</organism>
<dbReference type="Gene3D" id="2.40.40.10">
    <property type="entry name" value="RlpA-like domain"/>
    <property type="match status" value="1"/>
</dbReference>
<evidence type="ECO:0000313" key="2">
    <source>
        <dbReference type="EMBL" id="KAJ1925433.1"/>
    </source>
</evidence>
<feature type="signal peptide" evidence="1">
    <location>
        <begin position="1"/>
        <end position="21"/>
    </location>
</feature>
<dbReference type="EMBL" id="JANBPT010000223">
    <property type="protein sequence ID" value="KAJ1925433.1"/>
    <property type="molecule type" value="Genomic_DNA"/>
</dbReference>
<sequence length="131" mass="13994">MNVWRLTTFALSALLGGVVLAQNTMPVLTGPAYYQSNSDMTGSCNIRLLAGSHWVGLGNDIMQNPPNPNNNPLCGKLVTVTHNGVSLNCTVGDTCDGCSGGMMTISYAALQYLDPDFNKKDFSTVSWSFVP</sequence>
<dbReference type="Proteomes" id="UP001150569">
    <property type="component" value="Unassembled WGS sequence"/>
</dbReference>
<evidence type="ECO:0008006" key="4">
    <source>
        <dbReference type="Google" id="ProtNLM"/>
    </source>
</evidence>
<evidence type="ECO:0000313" key="3">
    <source>
        <dbReference type="Proteomes" id="UP001150569"/>
    </source>
</evidence>
<comment type="caution">
    <text evidence="2">The sequence shown here is derived from an EMBL/GenBank/DDBJ whole genome shotgun (WGS) entry which is preliminary data.</text>
</comment>
<dbReference type="InterPro" id="IPR036908">
    <property type="entry name" value="RlpA-like_sf"/>
</dbReference>
<keyword evidence="1" id="KW-0732">Signal</keyword>
<keyword evidence="3" id="KW-1185">Reference proteome</keyword>
<protein>
    <recommendedName>
        <fullName evidence="4">RlpA-like protein double-psi beta-barrel domain-containing protein</fullName>
    </recommendedName>
</protein>
<gene>
    <name evidence="2" type="ORF">IWQ60_004553</name>
</gene>
<dbReference type="OrthoDB" id="623670at2759"/>
<dbReference type="AlphaFoldDB" id="A0A9W8DVE5"/>
<accession>A0A9W8DVE5</accession>
<feature type="chain" id="PRO_5040936022" description="RlpA-like protein double-psi beta-barrel domain-containing protein" evidence="1">
    <location>
        <begin position="22"/>
        <end position="131"/>
    </location>
</feature>
<evidence type="ECO:0000256" key="1">
    <source>
        <dbReference type="SAM" id="SignalP"/>
    </source>
</evidence>
<name>A0A9W8DVE5_9FUNG</name>
<dbReference type="SUPFAM" id="SSF50685">
    <property type="entry name" value="Barwin-like endoglucanases"/>
    <property type="match status" value="1"/>
</dbReference>
<dbReference type="CDD" id="cd22191">
    <property type="entry name" value="DPBB_RlpA_EXP_N-like"/>
    <property type="match status" value="1"/>
</dbReference>
<proteinExistence type="predicted"/>